<dbReference type="Pfam" id="PF26130">
    <property type="entry name" value="PB1-like"/>
    <property type="match status" value="1"/>
</dbReference>
<dbReference type="Proteomes" id="UP000467840">
    <property type="component" value="Chromosome 9"/>
</dbReference>
<feature type="compositionally biased region" description="Basic and acidic residues" evidence="1">
    <location>
        <begin position="147"/>
        <end position="212"/>
    </location>
</feature>
<dbReference type="InterPro" id="IPR058594">
    <property type="entry name" value="PB1-like_dom_pln"/>
</dbReference>
<feature type="domain" description="PB1-like" evidence="2">
    <location>
        <begin position="9"/>
        <end position="105"/>
    </location>
</feature>
<evidence type="ECO:0000259" key="2">
    <source>
        <dbReference type="Pfam" id="PF26130"/>
    </source>
</evidence>
<organism evidence="3 4">
    <name type="scientific">Hevea brasiliensis</name>
    <name type="common">Para rubber tree</name>
    <name type="synonym">Siphonia brasiliensis</name>
    <dbReference type="NCBI Taxonomy" id="3981"/>
    <lineage>
        <taxon>Eukaryota</taxon>
        <taxon>Viridiplantae</taxon>
        <taxon>Streptophyta</taxon>
        <taxon>Embryophyta</taxon>
        <taxon>Tracheophyta</taxon>
        <taxon>Spermatophyta</taxon>
        <taxon>Magnoliopsida</taxon>
        <taxon>eudicotyledons</taxon>
        <taxon>Gunneridae</taxon>
        <taxon>Pentapetalae</taxon>
        <taxon>rosids</taxon>
        <taxon>fabids</taxon>
        <taxon>Malpighiales</taxon>
        <taxon>Euphorbiaceae</taxon>
        <taxon>Crotonoideae</taxon>
        <taxon>Micrandreae</taxon>
        <taxon>Hevea</taxon>
    </lineage>
</organism>
<accession>A0A6A6LZ43</accession>
<dbReference type="EMBL" id="JAAGAX010000008">
    <property type="protein sequence ID" value="KAF2305827.1"/>
    <property type="molecule type" value="Genomic_DNA"/>
</dbReference>
<name>A0A6A6LZ43_HEVBR</name>
<dbReference type="AlphaFoldDB" id="A0A6A6LZ43"/>
<feature type="region of interest" description="Disordered" evidence="1">
    <location>
        <begin position="147"/>
        <end position="235"/>
    </location>
</feature>
<keyword evidence="4" id="KW-1185">Reference proteome</keyword>
<evidence type="ECO:0000256" key="1">
    <source>
        <dbReference type="SAM" id="MobiDB-lite"/>
    </source>
</evidence>
<evidence type="ECO:0000313" key="3">
    <source>
        <dbReference type="EMBL" id="KAF2305827.1"/>
    </source>
</evidence>
<evidence type="ECO:0000313" key="4">
    <source>
        <dbReference type="Proteomes" id="UP000467840"/>
    </source>
</evidence>
<comment type="caution">
    <text evidence="3">The sequence shown here is derived from an EMBL/GenBank/DDBJ whole genome shotgun (WGS) entry which is preliminary data.</text>
</comment>
<gene>
    <name evidence="3" type="ORF">GH714_008273</name>
</gene>
<proteinExistence type="predicted"/>
<sequence>MECTVTRMSIYVNLNLHHGGKWVFKPMMVYEGGQIEYKDYVDVDFLSYFELQSYAKELHYDYCRIWFRIPSLSGDEAFEEIENDSQVNNMLDYNSSADEIDIYFVENAKPVAMEDKFGNVVPIIDEHVSDVEKDNDEHIAAVERDSEVTDVNRDKDSAANERDSQVADVNRDKDSAANERDSEVVYVNRDRDSIANERDSEVADDKGHKESFNVDMDSDSADSDYNINSDADEDG</sequence>
<reference evidence="3 4" key="1">
    <citation type="journal article" date="2020" name="Mol. Plant">
        <title>The Chromosome-Based Rubber Tree Genome Provides New Insights into Spurge Genome Evolution and Rubber Biosynthesis.</title>
        <authorList>
            <person name="Liu J."/>
            <person name="Shi C."/>
            <person name="Shi C.C."/>
            <person name="Li W."/>
            <person name="Zhang Q.J."/>
            <person name="Zhang Y."/>
            <person name="Li K."/>
            <person name="Lu H.F."/>
            <person name="Shi C."/>
            <person name="Zhu S.T."/>
            <person name="Xiao Z.Y."/>
            <person name="Nan H."/>
            <person name="Yue Y."/>
            <person name="Zhu X.G."/>
            <person name="Wu Y."/>
            <person name="Hong X.N."/>
            <person name="Fan G.Y."/>
            <person name="Tong Y."/>
            <person name="Zhang D."/>
            <person name="Mao C.L."/>
            <person name="Liu Y.L."/>
            <person name="Hao S.J."/>
            <person name="Liu W.Q."/>
            <person name="Lv M.Q."/>
            <person name="Zhang H.B."/>
            <person name="Liu Y."/>
            <person name="Hu-Tang G.R."/>
            <person name="Wang J.P."/>
            <person name="Wang J.H."/>
            <person name="Sun Y.H."/>
            <person name="Ni S.B."/>
            <person name="Chen W.B."/>
            <person name="Zhang X.C."/>
            <person name="Jiao Y.N."/>
            <person name="Eichler E.E."/>
            <person name="Li G.H."/>
            <person name="Liu X."/>
            <person name="Gao L.Z."/>
        </authorList>
    </citation>
    <scope>NUCLEOTIDE SEQUENCE [LARGE SCALE GENOMIC DNA]</scope>
    <source>
        <strain evidence="4">cv. GT1</strain>
        <tissue evidence="3">Leaf</tissue>
    </source>
</reference>
<protein>
    <recommendedName>
        <fullName evidence="2">PB1-like domain-containing protein</fullName>
    </recommendedName>
</protein>